<organism evidence="7 8">
    <name type="scientific">Folsomia candida</name>
    <name type="common">Springtail</name>
    <dbReference type="NCBI Taxonomy" id="158441"/>
    <lineage>
        <taxon>Eukaryota</taxon>
        <taxon>Metazoa</taxon>
        <taxon>Ecdysozoa</taxon>
        <taxon>Arthropoda</taxon>
        <taxon>Hexapoda</taxon>
        <taxon>Collembola</taxon>
        <taxon>Entomobryomorpha</taxon>
        <taxon>Isotomoidea</taxon>
        <taxon>Isotomidae</taxon>
        <taxon>Proisotominae</taxon>
        <taxon>Folsomia</taxon>
    </lineage>
</organism>
<feature type="domain" description="Protein kinase" evidence="6">
    <location>
        <begin position="1"/>
        <end position="307"/>
    </location>
</feature>
<gene>
    <name evidence="7" type="ORF">Fcan01_26645</name>
</gene>
<keyword evidence="3 7" id="KW-0418">Kinase</keyword>
<dbReference type="InterPro" id="IPR050339">
    <property type="entry name" value="CC_SR_Kinase"/>
</dbReference>
<dbReference type="PROSITE" id="PS00109">
    <property type="entry name" value="PROTEIN_KINASE_TYR"/>
    <property type="match status" value="1"/>
</dbReference>
<feature type="coiled-coil region" evidence="5">
    <location>
        <begin position="21"/>
        <end position="48"/>
    </location>
</feature>
<dbReference type="InterPro" id="IPR000719">
    <property type="entry name" value="Prot_kinase_dom"/>
</dbReference>
<evidence type="ECO:0000256" key="2">
    <source>
        <dbReference type="ARBA" id="ARBA00022741"/>
    </source>
</evidence>
<keyword evidence="2" id="KW-0547">Nucleotide-binding</keyword>
<evidence type="ECO:0000313" key="8">
    <source>
        <dbReference type="Proteomes" id="UP000198287"/>
    </source>
</evidence>
<dbReference type="SUPFAM" id="SSF56112">
    <property type="entry name" value="Protein kinase-like (PK-like)"/>
    <property type="match status" value="1"/>
</dbReference>
<dbReference type="SMART" id="SM00220">
    <property type="entry name" value="S_TKc"/>
    <property type="match status" value="1"/>
</dbReference>
<dbReference type="GO" id="GO:1990625">
    <property type="term" value="P:negative regulation of cytoplasmic translational initiation in response to stress"/>
    <property type="evidence" value="ECO:0007669"/>
    <property type="project" value="TreeGrafter"/>
</dbReference>
<dbReference type="PANTHER" id="PTHR11042:SF136">
    <property type="entry name" value="EIF-2-ALPHA KINASE GCN2"/>
    <property type="match status" value="1"/>
</dbReference>
<dbReference type="Proteomes" id="UP000198287">
    <property type="component" value="Unassembled WGS sequence"/>
</dbReference>
<evidence type="ECO:0000256" key="3">
    <source>
        <dbReference type="ARBA" id="ARBA00022777"/>
    </source>
</evidence>
<dbReference type="Gene3D" id="1.10.510.10">
    <property type="entry name" value="Transferase(Phosphotransferase) domain 1"/>
    <property type="match status" value="1"/>
</dbReference>
<keyword evidence="8" id="KW-1185">Reference proteome</keyword>
<keyword evidence="5" id="KW-0175">Coiled coil</keyword>
<evidence type="ECO:0000256" key="1">
    <source>
        <dbReference type="ARBA" id="ARBA00022679"/>
    </source>
</evidence>
<keyword evidence="1" id="KW-0808">Transferase</keyword>
<evidence type="ECO:0000259" key="6">
    <source>
        <dbReference type="PROSITE" id="PS50011"/>
    </source>
</evidence>
<keyword evidence="4" id="KW-0067">ATP-binding</keyword>
<dbReference type="PANTHER" id="PTHR11042">
    <property type="entry name" value="EUKARYOTIC TRANSLATION INITIATION FACTOR 2-ALPHA KINASE EIF2-ALPHA KINASE -RELATED"/>
    <property type="match status" value="1"/>
</dbReference>
<proteinExistence type="predicted"/>
<evidence type="ECO:0000256" key="4">
    <source>
        <dbReference type="ARBA" id="ARBA00022840"/>
    </source>
</evidence>
<comment type="caution">
    <text evidence="7">The sequence shown here is derived from an EMBL/GenBank/DDBJ whole genome shotgun (WGS) entry which is preliminary data.</text>
</comment>
<name>A0A226CZ85_FOLCA</name>
<evidence type="ECO:0000256" key="5">
    <source>
        <dbReference type="SAM" id="Coils"/>
    </source>
</evidence>
<dbReference type="GO" id="GO:0004694">
    <property type="term" value="F:eukaryotic translation initiation factor 2alpha kinase activity"/>
    <property type="evidence" value="ECO:0007669"/>
    <property type="project" value="TreeGrafter"/>
</dbReference>
<dbReference type="InterPro" id="IPR011009">
    <property type="entry name" value="Kinase-like_dom_sf"/>
</dbReference>
<reference evidence="7 8" key="1">
    <citation type="submission" date="2015-12" db="EMBL/GenBank/DDBJ databases">
        <title>The genome of Folsomia candida.</title>
        <authorList>
            <person name="Faddeeva A."/>
            <person name="Derks M.F."/>
            <person name="Anvar Y."/>
            <person name="Smit S."/>
            <person name="Van Straalen N."/>
            <person name="Roelofs D."/>
        </authorList>
    </citation>
    <scope>NUCLEOTIDE SEQUENCE [LARGE SCALE GENOMIC DNA]</scope>
    <source>
        <strain evidence="7 8">VU population</strain>
        <tissue evidence="7">Whole body</tissue>
    </source>
</reference>
<dbReference type="AlphaFoldDB" id="A0A226CZ85"/>
<sequence length="529" mass="60500">MEVDPEVNKLGNVSAVKVIFIEPTGKTLEQLEAEKRRLSREYKLMTDKKHNNLVEILKSTDKSFTFKDVKALLNIPCLKGKDDVLAMLHFRSFQAQQKQQIPTISIQMELCGKTLRHWLNTNNDTDNPELWPVRRQIVKDMYEGLKYLHSNKIIHRDFRPENIMFSFSPNEKECIFPVKVGDFGLCRKVHSEHTATNTLTPGVGNDTYRALETKFLNYGIPADLYSFGLVSWEVLQRIKNTISMFDRLVNDSETGLIVEADWWLRNWAGIIVLLTKRHVQDRIQKHDKILLIDPSKSEFTAESHTWFIIKEYLVPGDIVNIDIKDKISKAYHFKVNNVTFNGVDPSTRQHLRLDILGNSCTINNLNLEFLSLKGDNFTVNNVTCNQMEVNGDGNRLTGVRILHKGDLGNEVGTGISLRGENNILKSFQCCNINLFEKRKQHNVRKKIGSKPFDKQYDSICVYISKLSKSCVIENANLRNGFIEGAKHGLNNIKCTNAIQINGRDHTMHDVDAVIFIDNSTRSPISVTKL</sequence>
<protein>
    <submittedName>
        <fullName evidence="7">Putative serine/threonine-protein kinase ifkC</fullName>
    </submittedName>
</protein>
<dbReference type="InterPro" id="IPR008266">
    <property type="entry name" value="Tyr_kinase_AS"/>
</dbReference>
<dbReference type="PROSITE" id="PS50011">
    <property type="entry name" value="PROTEIN_KINASE_DOM"/>
    <property type="match status" value="1"/>
</dbReference>
<evidence type="ECO:0000313" key="7">
    <source>
        <dbReference type="EMBL" id="OXA38615.1"/>
    </source>
</evidence>
<dbReference type="GO" id="GO:0005524">
    <property type="term" value="F:ATP binding"/>
    <property type="evidence" value="ECO:0007669"/>
    <property type="project" value="UniProtKB-KW"/>
</dbReference>
<dbReference type="EMBL" id="LNIX01000044">
    <property type="protein sequence ID" value="OXA38615.1"/>
    <property type="molecule type" value="Genomic_DNA"/>
</dbReference>
<dbReference type="GO" id="GO:0005634">
    <property type="term" value="C:nucleus"/>
    <property type="evidence" value="ECO:0007669"/>
    <property type="project" value="TreeGrafter"/>
</dbReference>
<dbReference type="STRING" id="158441.A0A226CZ85"/>
<dbReference type="OrthoDB" id="1405469at2759"/>
<dbReference type="GO" id="GO:0005829">
    <property type="term" value="C:cytosol"/>
    <property type="evidence" value="ECO:0007669"/>
    <property type="project" value="TreeGrafter"/>
</dbReference>
<accession>A0A226CZ85</accession>
<dbReference type="Pfam" id="PF00069">
    <property type="entry name" value="Pkinase"/>
    <property type="match status" value="1"/>
</dbReference>